<evidence type="ECO:0000313" key="3">
    <source>
        <dbReference type="Proteomes" id="UP000298264"/>
    </source>
</evidence>
<dbReference type="PANTHER" id="PTHR43283">
    <property type="entry name" value="BETA-LACTAMASE-RELATED"/>
    <property type="match status" value="1"/>
</dbReference>
<feature type="domain" description="Beta-lactamase-related" evidence="1">
    <location>
        <begin position="109"/>
        <end position="372"/>
    </location>
</feature>
<dbReference type="OrthoDB" id="9773047at2"/>
<dbReference type="PANTHER" id="PTHR43283:SF7">
    <property type="entry name" value="BETA-LACTAMASE-RELATED DOMAIN-CONTAINING PROTEIN"/>
    <property type="match status" value="1"/>
</dbReference>
<dbReference type="Proteomes" id="UP000298264">
    <property type="component" value="Unassembled WGS sequence"/>
</dbReference>
<dbReference type="AlphaFoldDB" id="A0A4R9LQN6"/>
<comment type="caution">
    <text evidence="2">The sequence shown here is derived from an EMBL/GenBank/DDBJ whole genome shotgun (WGS) entry which is preliminary data.</text>
</comment>
<gene>
    <name evidence="2" type="ORF">EHS11_15360</name>
</gene>
<dbReference type="SUPFAM" id="SSF56601">
    <property type="entry name" value="beta-lactamase/transpeptidase-like"/>
    <property type="match status" value="1"/>
</dbReference>
<dbReference type="InterPro" id="IPR012338">
    <property type="entry name" value="Beta-lactam/transpept-like"/>
</dbReference>
<proteinExistence type="predicted"/>
<dbReference type="GO" id="GO:0016787">
    <property type="term" value="F:hydrolase activity"/>
    <property type="evidence" value="ECO:0007669"/>
    <property type="project" value="UniProtKB-KW"/>
</dbReference>
<organism evidence="2 3">
    <name type="scientific">Leptospira ilyithenensis</name>
    <dbReference type="NCBI Taxonomy" id="2484901"/>
    <lineage>
        <taxon>Bacteria</taxon>
        <taxon>Pseudomonadati</taxon>
        <taxon>Spirochaetota</taxon>
        <taxon>Spirochaetia</taxon>
        <taxon>Leptospirales</taxon>
        <taxon>Leptospiraceae</taxon>
        <taxon>Leptospira</taxon>
    </lineage>
</organism>
<evidence type="ECO:0000259" key="1">
    <source>
        <dbReference type="Pfam" id="PF00144"/>
    </source>
</evidence>
<dbReference type="InterPro" id="IPR001466">
    <property type="entry name" value="Beta-lactam-related"/>
</dbReference>
<dbReference type="InterPro" id="IPR050789">
    <property type="entry name" value="Diverse_Enzym_Activities"/>
</dbReference>
<accession>A0A4R9LQN6</accession>
<dbReference type="Gene3D" id="3.40.710.10">
    <property type="entry name" value="DD-peptidase/beta-lactamase superfamily"/>
    <property type="match status" value="1"/>
</dbReference>
<dbReference type="EMBL" id="RQHV01000061">
    <property type="protein sequence ID" value="TGN08290.1"/>
    <property type="molecule type" value="Genomic_DNA"/>
</dbReference>
<sequence>MFSFIFAQRLFFLFTFLIVTLNYGCQEPIVRPGRNSCSPPIADSFWQPANTNESGFSAETFCNVLREYVEKNNRLHSVLIERHGKLIAEIYHNGKDSPLSIRYGFRLPFDGESTFDKETLHDVRSVSKSVVSLLFGIALEKKLIPEIDASVLSSFPELDDLGSVQHRSVTWRHLLTMSGGLDWKEWGRGFLTNDEARLYWKKDLVRFVFERPIIEPAGKVFNYNGGGTSVLAEILTKETEKSLDELAAEWLFHPIGINEYEWVKDRYGRALAFGGLRLRPRDMLKLGRLMLNGGIWEKKQIVPNQWIMDSLKPHISTNITMLSGDESPVKYGYQWWIGETYLPNRRVSWQAALGNGGQRIYIVPDLDLVVVTTAGEYGSAGIGKEIGMLLDKIIATAN</sequence>
<keyword evidence="3" id="KW-1185">Reference proteome</keyword>
<keyword evidence="2" id="KW-0378">Hydrolase</keyword>
<dbReference type="Pfam" id="PF00144">
    <property type="entry name" value="Beta-lactamase"/>
    <property type="match status" value="1"/>
</dbReference>
<protein>
    <submittedName>
        <fullName evidence="2">Class C beta-lactamase-related serine hydrolase</fullName>
    </submittedName>
</protein>
<reference evidence="2" key="1">
    <citation type="journal article" date="2019" name="PLoS Negl. Trop. Dis.">
        <title>Revisiting the worldwide diversity of Leptospira species in the environment.</title>
        <authorList>
            <person name="Vincent A.T."/>
            <person name="Schiettekatte O."/>
            <person name="Bourhy P."/>
            <person name="Veyrier F.J."/>
            <person name="Picardeau M."/>
        </authorList>
    </citation>
    <scope>NUCLEOTIDE SEQUENCE [LARGE SCALE GENOMIC DNA]</scope>
    <source>
        <strain evidence="2">201400974</strain>
    </source>
</reference>
<name>A0A4R9LQN6_9LEPT</name>
<evidence type="ECO:0000313" key="2">
    <source>
        <dbReference type="EMBL" id="TGN08290.1"/>
    </source>
</evidence>